<dbReference type="Pfam" id="PF13173">
    <property type="entry name" value="AAA_14"/>
    <property type="match status" value="1"/>
</dbReference>
<evidence type="ECO:0000313" key="3">
    <source>
        <dbReference type="Proteomes" id="UP000230184"/>
    </source>
</evidence>
<dbReference type="PANTHER" id="PTHR43566">
    <property type="entry name" value="CONSERVED PROTEIN"/>
    <property type="match status" value="1"/>
</dbReference>
<organism evidence="2 3">
    <name type="scientific">Candidatus Roizmanbacteria bacterium CG07_land_8_20_14_0_80_34_15</name>
    <dbReference type="NCBI Taxonomy" id="1974849"/>
    <lineage>
        <taxon>Bacteria</taxon>
        <taxon>Candidatus Roizmaniibacteriota</taxon>
    </lineage>
</organism>
<dbReference type="Proteomes" id="UP000230184">
    <property type="component" value="Unassembled WGS sequence"/>
</dbReference>
<dbReference type="EMBL" id="PEWY01000128">
    <property type="protein sequence ID" value="PIU36742.1"/>
    <property type="molecule type" value="Genomic_DNA"/>
</dbReference>
<accession>A0A2M6YTJ9</accession>
<dbReference type="InterPro" id="IPR041682">
    <property type="entry name" value="AAA_14"/>
</dbReference>
<feature type="domain" description="AAA+ ATPase" evidence="1">
    <location>
        <begin position="16"/>
        <end position="138"/>
    </location>
</feature>
<evidence type="ECO:0000259" key="1">
    <source>
        <dbReference type="SMART" id="SM00382"/>
    </source>
</evidence>
<gene>
    <name evidence="2" type="ORF">COT02_04475</name>
</gene>
<name>A0A2M6YTJ9_9BACT</name>
<dbReference type="InterPro" id="IPR003593">
    <property type="entry name" value="AAA+_ATPase"/>
</dbReference>
<proteinExistence type="predicted"/>
<dbReference type="SMART" id="SM00382">
    <property type="entry name" value="AAA"/>
    <property type="match status" value="1"/>
</dbReference>
<dbReference type="AlphaFoldDB" id="A0A2M6YTJ9"/>
<dbReference type="Pfam" id="PF13635">
    <property type="entry name" value="DUF4143"/>
    <property type="match status" value="1"/>
</dbReference>
<protein>
    <recommendedName>
        <fullName evidence="1">AAA+ ATPase domain-containing protein</fullName>
    </recommendedName>
</protein>
<dbReference type="SUPFAM" id="SSF52540">
    <property type="entry name" value="P-loop containing nucleoside triphosphate hydrolases"/>
    <property type="match status" value="1"/>
</dbReference>
<dbReference type="PANTHER" id="PTHR43566:SF1">
    <property type="entry name" value="AAA+ ATPASE DOMAIN-CONTAINING PROTEIN"/>
    <property type="match status" value="1"/>
</dbReference>
<reference evidence="3" key="1">
    <citation type="submission" date="2017-09" db="EMBL/GenBank/DDBJ databases">
        <title>Depth-based differentiation of microbial function through sediment-hosted aquifers and enrichment of novel symbionts in the deep terrestrial subsurface.</title>
        <authorList>
            <person name="Probst A.J."/>
            <person name="Ladd B."/>
            <person name="Jarett J.K."/>
            <person name="Geller-Mcgrath D.E."/>
            <person name="Sieber C.M.K."/>
            <person name="Emerson J.B."/>
            <person name="Anantharaman K."/>
            <person name="Thomas B.C."/>
            <person name="Malmstrom R."/>
            <person name="Stieglmeier M."/>
            <person name="Klingl A."/>
            <person name="Woyke T."/>
            <person name="Ryan C.M."/>
            <person name="Banfield J.F."/>
        </authorList>
    </citation>
    <scope>NUCLEOTIDE SEQUENCE [LARGE SCALE GENOMIC DNA]</scope>
</reference>
<dbReference type="Gene3D" id="3.40.50.300">
    <property type="entry name" value="P-loop containing nucleotide triphosphate hydrolases"/>
    <property type="match status" value="1"/>
</dbReference>
<comment type="caution">
    <text evidence="2">The sequence shown here is derived from an EMBL/GenBank/DDBJ whole genome shotgun (WGS) entry which is preliminary data.</text>
</comment>
<dbReference type="InterPro" id="IPR027417">
    <property type="entry name" value="P-loop_NTPase"/>
</dbReference>
<dbReference type="InterPro" id="IPR025420">
    <property type="entry name" value="DUF4143"/>
</dbReference>
<evidence type="ECO:0000313" key="2">
    <source>
        <dbReference type="EMBL" id="PIU36742.1"/>
    </source>
</evidence>
<sequence length="376" mass="43630">MISRFIEKQILSACKPGSVACLFGARRTGKTTLLHALKRSLSPKKVMSVHGQDLTTQEILSSQRTETLRRFVVDVQYLFVDEAQYIPNIGMNLKLLVDTVPNVAILVTGSSSFDLKNKVGEPLVGRSVSFHLYPLAQLELEKSESLIETQNNLPERLIYGSYPQVVTASNTMAKKKQLENLRDGYLLKDILEQDNLKDSLFVFNLLRLIAFQIGHDVSYAELASALNSHPKTVRRYLELLEKTFVIFSVMGFSRNLRKEYTKTPRYYFWDNGVRNVIISNFNAPNIRDDVGQLWENYCVSERRKRNAYQNLSANYYYWRTYDQKEIDAVEEREGKLYGYEMKWGKARLKTPKEFLSVYKNSTYQRVDQHNYLDFIT</sequence>